<dbReference type="GO" id="GO:0008270">
    <property type="term" value="F:zinc ion binding"/>
    <property type="evidence" value="ECO:0007669"/>
    <property type="project" value="UniProtKB-KW"/>
</dbReference>
<dbReference type="HAMAP" id="MF_01152">
    <property type="entry name" value="DnaJ"/>
    <property type="match status" value="1"/>
</dbReference>
<dbReference type="InterPro" id="IPR001305">
    <property type="entry name" value="HSP_DnaJ_Cys-rich_dom"/>
</dbReference>
<keyword evidence="10" id="KW-1185">Reference proteome</keyword>
<reference evidence="9" key="1">
    <citation type="submission" date="2020-06" db="EMBL/GenBank/DDBJ databases">
        <title>WGS assembly of Ceratodon purpureus strain R40.</title>
        <authorList>
            <person name="Carey S.B."/>
            <person name="Jenkins J."/>
            <person name="Shu S."/>
            <person name="Lovell J.T."/>
            <person name="Sreedasyam A."/>
            <person name="Maumus F."/>
            <person name="Tiley G.P."/>
            <person name="Fernandez-Pozo N."/>
            <person name="Barry K."/>
            <person name="Chen C."/>
            <person name="Wang M."/>
            <person name="Lipzen A."/>
            <person name="Daum C."/>
            <person name="Saski C.A."/>
            <person name="Payton A.C."/>
            <person name="Mcbreen J.C."/>
            <person name="Conrad R.E."/>
            <person name="Kollar L.M."/>
            <person name="Olsson S."/>
            <person name="Huttunen S."/>
            <person name="Landis J.B."/>
            <person name="Wickett N.J."/>
            <person name="Johnson M.G."/>
            <person name="Rensing S.A."/>
            <person name="Grimwood J."/>
            <person name="Schmutz J."/>
            <person name="Mcdaniel S.F."/>
        </authorList>
    </citation>
    <scope>NUCLEOTIDE SEQUENCE</scope>
    <source>
        <strain evidence="9">R40</strain>
    </source>
</reference>
<dbReference type="CDD" id="cd10719">
    <property type="entry name" value="DnaJ_zf"/>
    <property type="match status" value="1"/>
</dbReference>
<dbReference type="OrthoDB" id="10256793at2759"/>
<keyword evidence="4 6" id="KW-0862">Zinc</keyword>
<dbReference type="GO" id="GO:0009408">
    <property type="term" value="P:response to heat"/>
    <property type="evidence" value="ECO:0007669"/>
    <property type="project" value="InterPro"/>
</dbReference>
<dbReference type="GO" id="GO:0042026">
    <property type="term" value="P:protein refolding"/>
    <property type="evidence" value="ECO:0007669"/>
    <property type="project" value="TreeGrafter"/>
</dbReference>
<feature type="domain" description="J" evidence="7">
    <location>
        <begin position="91"/>
        <end position="156"/>
    </location>
</feature>
<dbReference type="CDD" id="cd10747">
    <property type="entry name" value="DnaJ_C"/>
    <property type="match status" value="1"/>
</dbReference>
<protein>
    <submittedName>
        <fullName evidence="9">Uncharacterized protein</fullName>
    </submittedName>
</protein>
<evidence type="ECO:0000256" key="2">
    <source>
        <dbReference type="ARBA" id="ARBA00022737"/>
    </source>
</evidence>
<dbReference type="InterPro" id="IPR012724">
    <property type="entry name" value="DnaJ"/>
</dbReference>
<dbReference type="SUPFAM" id="SSF49493">
    <property type="entry name" value="HSP40/DnaJ peptide-binding domain"/>
    <property type="match status" value="2"/>
</dbReference>
<dbReference type="InterPro" id="IPR036869">
    <property type="entry name" value="J_dom_sf"/>
</dbReference>
<keyword evidence="5" id="KW-0143">Chaperone</keyword>
<sequence length="454" mass="49107">MARMPWRRTLHLLNRSLLPSPARPAAPLCEEWCNESTSWALSARSAHFSSRDQRLGGCSHAPGTGIGDEWVMSNGKRSFHATGIRHMAQRNFYDTLGLQKGASPKEIKSAYYQLAKKWHPDVNKGNAEAEKKFQEIQQAYEVLKDDEKRATYDQIGHEAFEQAAAGGAPGGGAGFGGFDETIFGDAFGGGMDEMFNRVFGGGGREGRPHVQVQLDLTFKEAVQGCSKTVNFQTTVRCTTCSGSGLPPGVQPQTCKACKGRGRVVMQQAFFTFESTCSKCGGSGQMVKDHCRTCQGAGIVKGNREVRVDIPAGVESGTTLKVHGEGGEGPQGGKPGNLLLQIRVQPDKVFRREGADIYVDVPIPFTQAILGGSVQVPTLTGDVLLKIRPGTQSGHKQVMRGKGVKLLNSRHYGDQYVLINVTIPQNITQRQRQLIEEFAGEESAEPERAAAEGSG</sequence>
<dbReference type="GO" id="GO:0051082">
    <property type="term" value="F:unfolded protein binding"/>
    <property type="evidence" value="ECO:0007669"/>
    <property type="project" value="InterPro"/>
</dbReference>
<dbReference type="SUPFAM" id="SSF46565">
    <property type="entry name" value="Chaperone J-domain"/>
    <property type="match status" value="1"/>
</dbReference>
<dbReference type="SUPFAM" id="SSF57938">
    <property type="entry name" value="DnaJ/Hsp40 cysteine-rich domain"/>
    <property type="match status" value="1"/>
</dbReference>
<dbReference type="PANTHER" id="PTHR43096:SF52">
    <property type="entry name" value="DNAJ HOMOLOG 1, MITOCHONDRIAL-RELATED"/>
    <property type="match status" value="1"/>
</dbReference>
<dbReference type="InterPro" id="IPR018253">
    <property type="entry name" value="DnaJ_domain_CS"/>
</dbReference>
<feature type="zinc finger region" description="CR-type" evidence="6">
    <location>
        <begin position="224"/>
        <end position="302"/>
    </location>
</feature>
<comment type="caution">
    <text evidence="9">The sequence shown here is derived from an EMBL/GenBank/DDBJ whole genome shotgun (WGS) entry which is preliminary data.</text>
</comment>
<dbReference type="PROSITE" id="PS50076">
    <property type="entry name" value="DNAJ_2"/>
    <property type="match status" value="1"/>
</dbReference>
<dbReference type="NCBIfam" id="NF008035">
    <property type="entry name" value="PRK10767.1"/>
    <property type="match status" value="1"/>
</dbReference>
<evidence type="ECO:0000256" key="3">
    <source>
        <dbReference type="ARBA" id="ARBA00022771"/>
    </source>
</evidence>
<dbReference type="PROSITE" id="PS51188">
    <property type="entry name" value="ZF_CR"/>
    <property type="match status" value="1"/>
</dbReference>
<dbReference type="InterPro" id="IPR008971">
    <property type="entry name" value="HSP40/DnaJ_pept-bd"/>
</dbReference>
<gene>
    <name evidence="9" type="ORF">KC19_12G113500</name>
</gene>
<dbReference type="Proteomes" id="UP000822688">
    <property type="component" value="Chromosome 12"/>
</dbReference>
<accession>A0A8T0G9P9</accession>
<keyword evidence="3 6" id="KW-0863">Zinc-finger</keyword>
<dbReference type="Gene3D" id="2.10.230.10">
    <property type="entry name" value="Heat shock protein DnaJ, cysteine-rich domain"/>
    <property type="match status" value="1"/>
</dbReference>
<dbReference type="Gene3D" id="2.60.260.20">
    <property type="entry name" value="Urease metallochaperone UreE, N-terminal domain"/>
    <property type="match status" value="2"/>
</dbReference>
<dbReference type="Gene3D" id="1.10.287.110">
    <property type="entry name" value="DnaJ domain"/>
    <property type="match status" value="1"/>
</dbReference>
<dbReference type="InterPro" id="IPR036410">
    <property type="entry name" value="HSP_DnaJ_Cys-rich_dom_sf"/>
</dbReference>
<dbReference type="EMBL" id="CM026433">
    <property type="protein sequence ID" value="KAG0554719.1"/>
    <property type="molecule type" value="Genomic_DNA"/>
</dbReference>
<dbReference type="PRINTS" id="PR00625">
    <property type="entry name" value="JDOMAIN"/>
</dbReference>
<evidence type="ECO:0000259" key="7">
    <source>
        <dbReference type="PROSITE" id="PS50076"/>
    </source>
</evidence>
<dbReference type="InterPro" id="IPR001623">
    <property type="entry name" value="DnaJ_domain"/>
</dbReference>
<evidence type="ECO:0000313" key="10">
    <source>
        <dbReference type="Proteomes" id="UP000822688"/>
    </source>
</evidence>
<dbReference type="Pfam" id="PF01556">
    <property type="entry name" value="DnaJ_C"/>
    <property type="match status" value="1"/>
</dbReference>
<proteinExistence type="inferred from homology"/>
<dbReference type="GO" id="GO:0005524">
    <property type="term" value="F:ATP binding"/>
    <property type="evidence" value="ECO:0007669"/>
    <property type="project" value="InterPro"/>
</dbReference>
<dbReference type="Pfam" id="PF00684">
    <property type="entry name" value="DnaJ_CXXCXGXG"/>
    <property type="match status" value="1"/>
</dbReference>
<dbReference type="FunFam" id="2.60.260.20:FF:000005">
    <property type="entry name" value="Chaperone protein dnaJ 1, mitochondrial"/>
    <property type="match status" value="1"/>
</dbReference>
<dbReference type="InterPro" id="IPR002939">
    <property type="entry name" value="DnaJ_C"/>
</dbReference>
<keyword evidence="2" id="KW-0677">Repeat</keyword>
<evidence type="ECO:0000313" key="9">
    <source>
        <dbReference type="EMBL" id="KAG0554719.1"/>
    </source>
</evidence>
<dbReference type="GO" id="GO:0031072">
    <property type="term" value="F:heat shock protein binding"/>
    <property type="evidence" value="ECO:0007669"/>
    <property type="project" value="InterPro"/>
</dbReference>
<dbReference type="PANTHER" id="PTHR43096">
    <property type="entry name" value="DNAJ HOMOLOG 1, MITOCHONDRIAL-RELATED"/>
    <property type="match status" value="1"/>
</dbReference>
<feature type="domain" description="CR-type" evidence="8">
    <location>
        <begin position="224"/>
        <end position="302"/>
    </location>
</feature>
<dbReference type="SMART" id="SM00271">
    <property type="entry name" value="DnaJ"/>
    <property type="match status" value="1"/>
</dbReference>
<dbReference type="NCBIfam" id="TIGR02349">
    <property type="entry name" value="DnaJ_bact"/>
    <property type="match status" value="1"/>
</dbReference>
<evidence type="ECO:0000256" key="4">
    <source>
        <dbReference type="ARBA" id="ARBA00022833"/>
    </source>
</evidence>
<keyword evidence="1 6" id="KW-0479">Metal-binding</keyword>
<evidence type="ECO:0000256" key="5">
    <source>
        <dbReference type="ARBA" id="ARBA00023186"/>
    </source>
</evidence>
<evidence type="ECO:0000259" key="8">
    <source>
        <dbReference type="PROSITE" id="PS51188"/>
    </source>
</evidence>
<organism evidence="9 10">
    <name type="scientific">Ceratodon purpureus</name>
    <name type="common">Fire moss</name>
    <name type="synonym">Dicranum purpureum</name>
    <dbReference type="NCBI Taxonomy" id="3225"/>
    <lineage>
        <taxon>Eukaryota</taxon>
        <taxon>Viridiplantae</taxon>
        <taxon>Streptophyta</taxon>
        <taxon>Embryophyta</taxon>
        <taxon>Bryophyta</taxon>
        <taxon>Bryophytina</taxon>
        <taxon>Bryopsida</taxon>
        <taxon>Dicranidae</taxon>
        <taxon>Pseudoditrichales</taxon>
        <taxon>Ditrichaceae</taxon>
        <taxon>Ceratodon</taxon>
    </lineage>
</organism>
<evidence type="ECO:0000256" key="6">
    <source>
        <dbReference type="PROSITE-ProRule" id="PRU00546"/>
    </source>
</evidence>
<dbReference type="GO" id="GO:0005737">
    <property type="term" value="C:cytoplasm"/>
    <property type="evidence" value="ECO:0007669"/>
    <property type="project" value="TreeGrafter"/>
</dbReference>
<dbReference type="FunFam" id="2.10.230.10:FF:000002">
    <property type="entry name" value="Molecular chaperone DnaJ"/>
    <property type="match status" value="1"/>
</dbReference>
<name>A0A8T0G9P9_CERPU</name>
<evidence type="ECO:0000256" key="1">
    <source>
        <dbReference type="ARBA" id="ARBA00022723"/>
    </source>
</evidence>
<dbReference type="PROSITE" id="PS00636">
    <property type="entry name" value="DNAJ_1"/>
    <property type="match status" value="1"/>
</dbReference>
<dbReference type="CDD" id="cd06257">
    <property type="entry name" value="DnaJ"/>
    <property type="match status" value="1"/>
</dbReference>
<dbReference type="AlphaFoldDB" id="A0A8T0G9P9"/>
<dbReference type="Pfam" id="PF00226">
    <property type="entry name" value="DnaJ"/>
    <property type="match status" value="1"/>
</dbReference>